<dbReference type="EMBL" id="BGZK01001369">
    <property type="protein sequence ID" value="GBP78429.1"/>
    <property type="molecule type" value="Genomic_DNA"/>
</dbReference>
<dbReference type="OrthoDB" id="6931783at2759"/>
<protein>
    <submittedName>
        <fullName evidence="1">Uncharacterized protein</fullName>
    </submittedName>
</protein>
<accession>A0A4C1YUT7</accession>
<name>A0A4C1YUT7_EUMVA</name>
<evidence type="ECO:0000313" key="1">
    <source>
        <dbReference type="EMBL" id="GBP78429.1"/>
    </source>
</evidence>
<dbReference type="AlphaFoldDB" id="A0A4C1YUT7"/>
<comment type="caution">
    <text evidence="1">The sequence shown here is derived from an EMBL/GenBank/DDBJ whole genome shotgun (WGS) entry which is preliminary data.</text>
</comment>
<dbReference type="Proteomes" id="UP000299102">
    <property type="component" value="Unassembled WGS sequence"/>
</dbReference>
<organism evidence="1 2">
    <name type="scientific">Eumeta variegata</name>
    <name type="common">Bagworm moth</name>
    <name type="synonym">Eumeta japonica</name>
    <dbReference type="NCBI Taxonomy" id="151549"/>
    <lineage>
        <taxon>Eukaryota</taxon>
        <taxon>Metazoa</taxon>
        <taxon>Ecdysozoa</taxon>
        <taxon>Arthropoda</taxon>
        <taxon>Hexapoda</taxon>
        <taxon>Insecta</taxon>
        <taxon>Pterygota</taxon>
        <taxon>Neoptera</taxon>
        <taxon>Endopterygota</taxon>
        <taxon>Lepidoptera</taxon>
        <taxon>Glossata</taxon>
        <taxon>Ditrysia</taxon>
        <taxon>Tineoidea</taxon>
        <taxon>Psychidae</taxon>
        <taxon>Oiketicinae</taxon>
        <taxon>Eumeta</taxon>
    </lineage>
</organism>
<proteinExistence type="predicted"/>
<evidence type="ECO:0000313" key="2">
    <source>
        <dbReference type="Proteomes" id="UP000299102"/>
    </source>
</evidence>
<reference evidence="1 2" key="1">
    <citation type="journal article" date="2019" name="Commun. Biol.">
        <title>The bagworm genome reveals a unique fibroin gene that provides high tensile strength.</title>
        <authorList>
            <person name="Kono N."/>
            <person name="Nakamura H."/>
            <person name="Ohtoshi R."/>
            <person name="Tomita M."/>
            <person name="Numata K."/>
            <person name="Arakawa K."/>
        </authorList>
    </citation>
    <scope>NUCLEOTIDE SEQUENCE [LARGE SCALE GENOMIC DNA]</scope>
</reference>
<sequence length="144" mass="16325">MCGLSGLIEEAHTREPVGMSFVQPLNLKQIRGKNFHQGSHCNSSSREPPLVNNIGELTKFALEYKADIIMVQKTFLKPRNLTVVDDSSQVVLGNYDHKELPGDVSKLIRTNNAAFRRANKYPICENRCHVHALQLKVRARMREV</sequence>
<gene>
    <name evidence="1" type="ORF">EVAR_63380_1</name>
</gene>
<keyword evidence="2" id="KW-1185">Reference proteome</keyword>